<keyword evidence="4 7" id="KW-0472">Membrane</keyword>
<comment type="caution">
    <text evidence="9">The sequence shown here is derived from an EMBL/GenBank/DDBJ whole genome shotgun (WGS) entry which is preliminary data.</text>
</comment>
<evidence type="ECO:0000256" key="2">
    <source>
        <dbReference type="ARBA" id="ARBA00022692"/>
    </source>
</evidence>
<feature type="transmembrane region" description="Helical" evidence="7">
    <location>
        <begin position="118"/>
        <end position="140"/>
    </location>
</feature>
<evidence type="ECO:0000256" key="6">
    <source>
        <dbReference type="SAM" id="MobiDB-lite"/>
    </source>
</evidence>
<feature type="transmembrane region" description="Helical" evidence="7">
    <location>
        <begin position="166"/>
        <end position="186"/>
    </location>
</feature>
<dbReference type="PANTHER" id="PTHR33048:SF92">
    <property type="entry name" value="INTEGRAL MEMBRANE PROTEIN"/>
    <property type="match status" value="1"/>
</dbReference>
<feature type="transmembrane region" description="Helical" evidence="7">
    <location>
        <begin position="6"/>
        <end position="29"/>
    </location>
</feature>
<comment type="subcellular location">
    <subcellularLocation>
        <location evidence="1">Membrane</location>
        <topology evidence="1">Multi-pass membrane protein</topology>
    </subcellularLocation>
</comment>
<organism evidence="9 10">
    <name type="scientific">Dactylonectria macrodidyma</name>
    <dbReference type="NCBI Taxonomy" id="307937"/>
    <lineage>
        <taxon>Eukaryota</taxon>
        <taxon>Fungi</taxon>
        <taxon>Dikarya</taxon>
        <taxon>Ascomycota</taxon>
        <taxon>Pezizomycotina</taxon>
        <taxon>Sordariomycetes</taxon>
        <taxon>Hypocreomycetidae</taxon>
        <taxon>Hypocreales</taxon>
        <taxon>Nectriaceae</taxon>
        <taxon>Dactylonectria</taxon>
    </lineage>
</organism>
<feature type="transmembrane region" description="Helical" evidence="7">
    <location>
        <begin position="231"/>
        <end position="250"/>
    </location>
</feature>
<accession>A0A9P9F3U9</accession>
<evidence type="ECO:0000313" key="9">
    <source>
        <dbReference type="EMBL" id="KAH7152649.1"/>
    </source>
</evidence>
<evidence type="ECO:0000256" key="5">
    <source>
        <dbReference type="ARBA" id="ARBA00038359"/>
    </source>
</evidence>
<evidence type="ECO:0000259" key="8">
    <source>
        <dbReference type="Pfam" id="PF20684"/>
    </source>
</evidence>
<comment type="similarity">
    <text evidence="5">Belongs to the SAT4 family.</text>
</comment>
<feature type="transmembrane region" description="Helical" evidence="7">
    <location>
        <begin position="198"/>
        <end position="225"/>
    </location>
</feature>
<dbReference type="Pfam" id="PF20684">
    <property type="entry name" value="Fung_rhodopsin"/>
    <property type="match status" value="1"/>
</dbReference>
<feature type="transmembrane region" description="Helical" evidence="7">
    <location>
        <begin position="78"/>
        <end position="97"/>
    </location>
</feature>
<feature type="compositionally biased region" description="Polar residues" evidence="6">
    <location>
        <begin position="264"/>
        <end position="273"/>
    </location>
</feature>
<feature type="transmembrane region" description="Helical" evidence="7">
    <location>
        <begin position="36"/>
        <end position="58"/>
    </location>
</feature>
<feature type="region of interest" description="Disordered" evidence="6">
    <location>
        <begin position="261"/>
        <end position="293"/>
    </location>
</feature>
<reference evidence="9" key="1">
    <citation type="journal article" date="2021" name="Nat. Commun.">
        <title>Genetic determinants of endophytism in the Arabidopsis root mycobiome.</title>
        <authorList>
            <person name="Mesny F."/>
            <person name="Miyauchi S."/>
            <person name="Thiergart T."/>
            <person name="Pickel B."/>
            <person name="Atanasova L."/>
            <person name="Karlsson M."/>
            <person name="Huettel B."/>
            <person name="Barry K.W."/>
            <person name="Haridas S."/>
            <person name="Chen C."/>
            <person name="Bauer D."/>
            <person name="Andreopoulos W."/>
            <person name="Pangilinan J."/>
            <person name="LaButti K."/>
            <person name="Riley R."/>
            <person name="Lipzen A."/>
            <person name="Clum A."/>
            <person name="Drula E."/>
            <person name="Henrissat B."/>
            <person name="Kohler A."/>
            <person name="Grigoriev I.V."/>
            <person name="Martin F.M."/>
            <person name="Hacquard S."/>
        </authorList>
    </citation>
    <scope>NUCLEOTIDE SEQUENCE</scope>
    <source>
        <strain evidence="9">MPI-CAGE-AT-0147</strain>
    </source>
</reference>
<dbReference type="EMBL" id="JAGMUV010000006">
    <property type="protein sequence ID" value="KAH7152649.1"/>
    <property type="molecule type" value="Genomic_DNA"/>
</dbReference>
<dbReference type="InterPro" id="IPR052337">
    <property type="entry name" value="SAT4-like"/>
</dbReference>
<keyword evidence="10" id="KW-1185">Reference proteome</keyword>
<dbReference type="OrthoDB" id="444631at2759"/>
<evidence type="ECO:0000313" key="10">
    <source>
        <dbReference type="Proteomes" id="UP000738349"/>
    </source>
</evidence>
<name>A0A9P9F3U9_9HYPO</name>
<keyword evidence="3 7" id="KW-1133">Transmembrane helix</keyword>
<evidence type="ECO:0000256" key="4">
    <source>
        <dbReference type="ARBA" id="ARBA00023136"/>
    </source>
</evidence>
<protein>
    <recommendedName>
        <fullName evidence="8">Rhodopsin domain-containing protein</fullName>
    </recommendedName>
</protein>
<sequence length="293" mass="33112">MDISPSNYLMVEWILVAVCLIVIVARIAVRTWRRMWAFWLSDVLLIIAFLTFITLVIGDTWTFTRGQNDFNVFYTEGFTKWLFFADIVYDLGFYFPRFSLLAFYHELFPISEETLRKCSYAIAAYNVCAFITTAFIDLFWCGLDVSVNWKHDSTCTLLDAPVTLKINWTLGVVAELLVFVLPFGLLRRLKVTPRRDKIALACLFAIGFASILATVARLVFGILAVSSLTTYVIGSTEIATQIVVVGLPALRPLLRMIPKKNPSKSRAAQNTDIPNIEMHRPEEDDARASASNA</sequence>
<keyword evidence="2 7" id="KW-0812">Transmembrane</keyword>
<evidence type="ECO:0000256" key="7">
    <source>
        <dbReference type="SAM" id="Phobius"/>
    </source>
</evidence>
<evidence type="ECO:0000256" key="1">
    <source>
        <dbReference type="ARBA" id="ARBA00004141"/>
    </source>
</evidence>
<proteinExistence type="inferred from homology"/>
<evidence type="ECO:0000256" key="3">
    <source>
        <dbReference type="ARBA" id="ARBA00022989"/>
    </source>
</evidence>
<dbReference type="GO" id="GO:0016020">
    <property type="term" value="C:membrane"/>
    <property type="evidence" value="ECO:0007669"/>
    <property type="project" value="UniProtKB-SubCell"/>
</dbReference>
<dbReference type="InterPro" id="IPR049326">
    <property type="entry name" value="Rhodopsin_dom_fungi"/>
</dbReference>
<dbReference type="AlphaFoldDB" id="A0A9P9F3U9"/>
<feature type="domain" description="Rhodopsin" evidence="8">
    <location>
        <begin position="25"/>
        <end position="255"/>
    </location>
</feature>
<dbReference type="PANTHER" id="PTHR33048">
    <property type="entry name" value="PTH11-LIKE INTEGRAL MEMBRANE PROTEIN (AFU_ORTHOLOGUE AFUA_5G11245)"/>
    <property type="match status" value="1"/>
</dbReference>
<dbReference type="Proteomes" id="UP000738349">
    <property type="component" value="Unassembled WGS sequence"/>
</dbReference>
<gene>
    <name evidence="9" type="ORF">EDB81DRAFT_881616</name>
</gene>